<proteinExistence type="predicted"/>
<dbReference type="RefSeq" id="WP_203642430.1">
    <property type="nucleotide sequence ID" value="NZ_BOLN01000001.1"/>
</dbReference>
<dbReference type="Proteomes" id="UP001597189">
    <property type="component" value="Unassembled WGS sequence"/>
</dbReference>
<keyword evidence="2" id="KW-0732">Signal</keyword>
<comment type="caution">
    <text evidence="4">The sequence shown here is derived from an EMBL/GenBank/DDBJ whole genome shotgun (WGS) entry which is preliminary data.</text>
</comment>
<feature type="region of interest" description="Disordered" evidence="1">
    <location>
        <begin position="27"/>
        <end position="74"/>
    </location>
</feature>
<organism evidence="4 5">
    <name type="scientific">Levilactobacillus lanxiensis</name>
    <dbReference type="NCBI Taxonomy" id="2799568"/>
    <lineage>
        <taxon>Bacteria</taxon>
        <taxon>Bacillati</taxon>
        <taxon>Bacillota</taxon>
        <taxon>Bacilli</taxon>
        <taxon>Lactobacillales</taxon>
        <taxon>Lactobacillaceae</taxon>
        <taxon>Levilactobacillus</taxon>
    </lineage>
</organism>
<feature type="compositionally biased region" description="Polar residues" evidence="1">
    <location>
        <begin position="27"/>
        <end position="44"/>
    </location>
</feature>
<dbReference type="EMBL" id="JBHTOD010000001">
    <property type="protein sequence ID" value="MFD1454319.1"/>
    <property type="molecule type" value="Genomic_DNA"/>
</dbReference>
<dbReference type="InterPro" id="IPR027994">
    <property type="entry name" value="WxL_dom"/>
</dbReference>
<name>A0ABW4D094_9LACO</name>
<reference evidence="5" key="1">
    <citation type="journal article" date="2019" name="Int. J. Syst. Evol. Microbiol.">
        <title>The Global Catalogue of Microorganisms (GCM) 10K type strain sequencing project: providing services to taxonomists for standard genome sequencing and annotation.</title>
        <authorList>
            <consortium name="The Broad Institute Genomics Platform"/>
            <consortium name="The Broad Institute Genome Sequencing Center for Infectious Disease"/>
            <person name="Wu L."/>
            <person name="Ma J."/>
        </authorList>
    </citation>
    <scope>NUCLEOTIDE SEQUENCE [LARGE SCALE GENOMIC DNA]</scope>
    <source>
        <strain evidence="5">CCM 8979</strain>
    </source>
</reference>
<feature type="signal peptide" evidence="2">
    <location>
        <begin position="1"/>
        <end position="26"/>
    </location>
</feature>
<evidence type="ECO:0000256" key="2">
    <source>
        <dbReference type="SAM" id="SignalP"/>
    </source>
</evidence>
<evidence type="ECO:0000259" key="3">
    <source>
        <dbReference type="Pfam" id="PF13731"/>
    </source>
</evidence>
<accession>A0ABW4D094</accession>
<sequence>MKKSISSILLASALLLGAVAPITANAATGDTGQMTGKTVGSISFNKPKATTDPVDPTDPTKPDPGDKGGVDTTNPAGDLALLYVSKGIDFGSHDVSTNTQDATAEKVDNSRTSGTGTAIADNTNLLTEVTDTRGTNAGWSISLSADPMTVGGKADATTDKSNTLTGALLNLNSKTAATVKSSSDTESGITQSAVSGMTTDGTSTQPIYGAKAGSGMLTTTFQMDPGDVQLTSIPANTKSGVTYSGDINWTLSDTPAK</sequence>
<evidence type="ECO:0000313" key="4">
    <source>
        <dbReference type="EMBL" id="MFD1454319.1"/>
    </source>
</evidence>
<evidence type="ECO:0000256" key="1">
    <source>
        <dbReference type="SAM" id="MobiDB-lite"/>
    </source>
</evidence>
<gene>
    <name evidence="4" type="ORF">ACFQ44_01330</name>
</gene>
<keyword evidence="5" id="KW-1185">Reference proteome</keyword>
<dbReference type="Pfam" id="PF13731">
    <property type="entry name" value="WxL"/>
    <property type="match status" value="1"/>
</dbReference>
<feature type="chain" id="PRO_5046479646" evidence="2">
    <location>
        <begin position="27"/>
        <end position="257"/>
    </location>
</feature>
<feature type="compositionally biased region" description="Basic and acidic residues" evidence="1">
    <location>
        <begin position="58"/>
        <end position="69"/>
    </location>
</feature>
<protein>
    <submittedName>
        <fullName evidence="4">WxL domain-containing protein</fullName>
    </submittedName>
</protein>
<evidence type="ECO:0000313" key="5">
    <source>
        <dbReference type="Proteomes" id="UP001597189"/>
    </source>
</evidence>
<feature type="domain" description="WxL" evidence="3">
    <location>
        <begin position="35"/>
        <end position="255"/>
    </location>
</feature>